<dbReference type="AlphaFoldDB" id="A0A370GTX6"/>
<dbReference type="STRING" id="1210089.GCA_001613165_06843"/>
<evidence type="ECO:0000256" key="1">
    <source>
        <dbReference type="SAM" id="MobiDB-lite"/>
    </source>
</evidence>
<protein>
    <recommendedName>
        <fullName evidence="3">DUF8020 domain-containing protein</fullName>
    </recommendedName>
</protein>
<dbReference type="OrthoDB" id="4538946at2"/>
<dbReference type="InterPro" id="IPR058333">
    <property type="entry name" value="DUF8020"/>
</dbReference>
<dbReference type="Pfam" id="PF26059">
    <property type="entry name" value="DUF8020"/>
    <property type="match status" value="1"/>
</dbReference>
<feature type="domain" description="DUF8020" evidence="3">
    <location>
        <begin position="38"/>
        <end position="117"/>
    </location>
</feature>
<accession>A0A370GTX6</accession>
<keyword evidence="2" id="KW-0732">Signal</keyword>
<reference evidence="4 5" key="1">
    <citation type="submission" date="2018-07" db="EMBL/GenBank/DDBJ databases">
        <title>Genomic Encyclopedia of Type Strains, Phase IV (KMG-IV): sequencing the most valuable type-strain genomes for metagenomic binning, comparative biology and taxonomic classification.</title>
        <authorList>
            <person name="Goeker M."/>
        </authorList>
    </citation>
    <scope>NUCLEOTIDE SEQUENCE [LARGE SCALE GENOMIC DNA]</scope>
    <source>
        <strain evidence="4 5">DSM 44952</strain>
    </source>
</reference>
<feature type="chain" id="PRO_5016571491" description="DUF8020 domain-containing protein" evidence="2">
    <location>
        <begin position="27"/>
        <end position="279"/>
    </location>
</feature>
<organism evidence="4 5">
    <name type="scientific">Nocardia mexicana</name>
    <dbReference type="NCBI Taxonomy" id="279262"/>
    <lineage>
        <taxon>Bacteria</taxon>
        <taxon>Bacillati</taxon>
        <taxon>Actinomycetota</taxon>
        <taxon>Actinomycetes</taxon>
        <taxon>Mycobacteriales</taxon>
        <taxon>Nocardiaceae</taxon>
        <taxon>Nocardia</taxon>
    </lineage>
</organism>
<evidence type="ECO:0000313" key="5">
    <source>
        <dbReference type="Proteomes" id="UP000255355"/>
    </source>
</evidence>
<dbReference type="RefSeq" id="WP_068029547.1">
    <property type="nucleotide sequence ID" value="NZ_QQAZ01000010.1"/>
</dbReference>
<feature type="compositionally biased region" description="Pro residues" evidence="1">
    <location>
        <begin position="256"/>
        <end position="270"/>
    </location>
</feature>
<dbReference type="EMBL" id="QQAZ01000010">
    <property type="protein sequence ID" value="RDI46686.1"/>
    <property type="molecule type" value="Genomic_DNA"/>
</dbReference>
<proteinExistence type="predicted"/>
<evidence type="ECO:0000256" key="2">
    <source>
        <dbReference type="SAM" id="SignalP"/>
    </source>
</evidence>
<comment type="caution">
    <text evidence="4">The sequence shown here is derived from an EMBL/GenBank/DDBJ whole genome shotgun (WGS) entry which is preliminary data.</text>
</comment>
<dbReference type="Proteomes" id="UP000255355">
    <property type="component" value="Unassembled WGS sequence"/>
</dbReference>
<feature type="signal peptide" evidence="2">
    <location>
        <begin position="1"/>
        <end position="26"/>
    </location>
</feature>
<sequence length="279" mass="27484">MKFRAMTAVGAVAIGAMTVVAGTAYADPAPAGPQGDYIDYGSVVEGRTVVTKLKGGTFELVDRPSAAPGEAQQILRVANRVGDVALEMPLSFRVGGVPVPVRATVEDSDRVLKVTPEQPDGLDTSRPVTGIVQPIASDIENQRAINDFTTKLSLGAGAGTVIGAVIGVVLGIGVGAVLGLATGAAVGCVADAVTLCVPGLIVGGLVGAVAGTVAGAVGLGIVGAAIGSGPTVTTAGVEMMNTLQAPPGTTAWADPVGPPSRPIGPVPDGPPMADNTKPR</sequence>
<evidence type="ECO:0000313" key="4">
    <source>
        <dbReference type="EMBL" id="RDI46686.1"/>
    </source>
</evidence>
<gene>
    <name evidence="4" type="ORF">DFR68_11091</name>
</gene>
<keyword evidence="5" id="KW-1185">Reference proteome</keyword>
<name>A0A370GTX6_9NOCA</name>
<evidence type="ECO:0000259" key="3">
    <source>
        <dbReference type="Pfam" id="PF26059"/>
    </source>
</evidence>
<feature type="region of interest" description="Disordered" evidence="1">
    <location>
        <begin position="246"/>
        <end position="279"/>
    </location>
</feature>